<evidence type="ECO:0000313" key="2">
    <source>
        <dbReference type="Proteomes" id="UP000176897"/>
    </source>
</evidence>
<organism evidence="1 2">
    <name type="scientific">Candidatus Uhrbacteria bacterium RIFCSPLOWO2_01_FULL_47_24</name>
    <dbReference type="NCBI Taxonomy" id="1802401"/>
    <lineage>
        <taxon>Bacteria</taxon>
        <taxon>Candidatus Uhriibacteriota</taxon>
    </lineage>
</organism>
<sequence>MGKHRDLDLVDKIARDIIARQKIRLVLDEFKYIRIVSDGTDPLPRERNVTASVQDLREMVWDVVIAKIKRLRSRTLGQIVATGSGHFFERENDHTTLHMVHEGGTRGWHHHSLMSGRKWLEMLAATTLVARMWDLLKAELDARTADELVGAR</sequence>
<dbReference type="STRING" id="1802401.A3B21_02070"/>
<reference evidence="1 2" key="1">
    <citation type="journal article" date="2016" name="Nat. Commun.">
        <title>Thousands of microbial genomes shed light on interconnected biogeochemical processes in an aquifer system.</title>
        <authorList>
            <person name="Anantharaman K."/>
            <person name="Brown C.T."/>
            <person name="Hug L.A."/>
            <person name="Sharon I."/>
            <person name="Castelle C.J."/>
            <person name="Probst A.J."/>
            <person name="Thomas B.C."/>
            <person name="Singh A."/>
            <person name="Wilkins M.J."/>
            <person name="Karaoz U."/>
            <person name="Brodie E.L."/>
            <person name="Williams K.H."/>
            <person name="Hubbard S.S."/>
            <person name="Banfield J.F."/>
        </authorList>
    </citation>
    <scope>NUCLEOTIDE SEQUENCE [LARGE SCALE GENOMIC DNA]</scope>
</reference>
<gene>
    <name evidence="1" type="ORF">A3B21_02070</name>
</gene>
<evidence type="ECO:0000313" key="1">
    <source>
        <dbReference type="EMBL" id="OGL80141.1"/>
    </source>
</evidence>
<dbReference type="EMBL" id="MGEJ01000014">
    <property type="protein sequence ID" value="OGL80141.1"/>
    <property type="molecule type" value="Genomic_DNA"/>
</dbReference>
<name>A0A1F7UPD7_9BACT</name>
<proteinExistence type="predicted"/>
<comment type="caution">
    <text evidence="1">The sequence shown here is derived from an EMBL/GenBank/DDBJ whole genome shotgun (WGS) entry which is preliminary data.</text>
</comment>
<dbReference type="Proteomes" id="UP000176897">
    <property type="component" value="Unassembled WGS sequence"/>
</dbReference>
<accession>A0A1F7UPD7</accession>
<protein>
    <submittedName>
        <fullName evidence="1">Uncharacterized protein</fullName>
    </submittedName>
</protein>
<dbReference type="AlphaFoldDB" id="A0A1F7UPD7"/>